<dbReference type="Pfam" id="PF01494">
    <property type="entry name" value="FAD_binding_3"/>
    <property type="match status" value="1"/>
</dbReference>
<dbReference type="PANTHER" id="PTHR43004:SF19">
    <property type="entry name" value="BINDING MONOOXYGENASE, PUTATIVE (JCVI)-RELATED"/>
    <property type="match status" value="1"/>
</dbReference>
<feature type="domain" description="FAD-binding" evidence="4">
    <location>
        <begin position="5"/>
        <end position="382"/>
    </location>
</feature>
<dbReference type="InterPro" id="IPR002938">
    <property type="entry name" value="FAD-bd"/>
</dbReference>
<dbReference type="Pfam" id="PF21274">
    <property type="entry name" value="Rng_hyd_C"/>
    <property type="match status" value="1"/>
</dbReference>
<dbReference type="GO" id="GO:0016709">
    <property type="term" value="F:oxidoreductase activity, acting on paired donors, with incorporation or reduction of molecular oxygen, NAD(P)H as one donor, and incorporation of one atom of oxygen"/>
    <property type="evidence" value="ECO:0007669"/>
    <property type="project" value="UniProtKB-ARBA"/>
</dbReference>
<dbReference type="Gene3D" id="3.40.30.120">
    <property type="match status" value="1"/>
</dbReference>
<sequence>MEIQETPVLIIGGGGAGLSSSILLAELGIDSLLVERHPSTSLVPKAHIIHSRSLEIAHQMRIEQEMRDIGCPPENFTHTSFYTSLGGDESWDNKLLHSIPSWSYGGLEDYYNKITASLMTNTPQHLLEPLFRERAEELNGKDNVRFRNELVDFEQDADGVTATIKNLDTDEDYTVRAKYMIGADAGKTVGPKIGAQMVGADAWVDVVSLIFDADFSPYLEEDVSLIRLFLQPQPETGQVRRFSIVASGPEPWDRHCKHWRSGLVMPKGPNGELKDYTEEDAVRELRDLFKLPDLEITNVTMSPWQITSCVIDKWQVGRVFLAGDAAHRHSPMGGLGLNTGMQDAHNLCWKIAAVLKGEAAPALLDTYETDRKSVAQDRVDFATFSFYNHLSVGGAFGMLPGAPEEHNRRQLDRLFADTFDGEVRRAQLEEMLHTLRREFQHADIDLGYDYAQSAGFIADGTPAPPHDPVGTQYVQVARPGHRAPHAWFNVGGERLATHHLIPSGRWVLLAGADGAAWVDAAKAHGAEFGIDLAAYRVAPDGDAVDVDGAWAELRGHDEGGAVLIRPDGHVVFRALTAPGDASGDLRRALDTGLCRS</sequence>
<reference evidence="5" key="1">
    <citation type="submission" date="2020-05" db="EMBL/GenBank/DDBJ databases">
        <authorList>
            <person name="Chiriac C."/>
            <person name="Salcher M."/>
            <person name="Ghai R."/>
            <person name="Kavagutti S V."/>
        </authorList>
    </citation>
    <scope>NUCLEOTIDE SEQUENCE</scope>
</reference>
<keyword evidence="3" id="KW-0274">FAD</keyword>
<organism evidence="5">
    <name type="scientific">freshwater metagenome</name>
    <dbReference type="NCBI Taxonomy" id="449393"/>
    <lineage>
        <taxon>unclassified sequences</taxon>
        <taxon>metagenomes</taxon>
        <taxon>ecological metagenomes</taxon>
    </lineage>
</organism>
<dbReference type="EMBL" id="CAFBMX010000010">
    <property type="protein sequence ID" value="CAB4940761.1"/>
    <property type="molecule type" value="Genomic_DNA"/>
</dbReference>
<protein>
    <submittedName>
        <fullName evidence="5">Unannotated protein</fullName>
    </submittedName>
</protein>
<evidence type="ECO:0000256" key="3">
    <source>
        <dbReference type="ARBA" id="ARBA00022827"/>
    </source>
</evidence>
<dbReference type="PANTHER" id="PTHR43004">
    <property type="entry name" value="TRK SYSTEM POTASSIUM UPTAKE PROTEIN"/>
    <property type="match status" value="1"/>
</dbReference>
<proteinExistence type="predicted"/>
<dbReference type="InterPro" id="IPR036188">
    <property type="entry name" value="FAD/NAD-bd_sf"/>
</dbReference>
<dbReference type="InterPro" id="IPR050641">
    <property type="entry name" value="RIFMO-like"/>
</dbReference>
<dbReference type="Gene3D" id="3.50.50.60">
    <property type="entry name" value="FAD/NAD(P)-binding domain"/>
    <property type="match status" value="1"/>
</dbReference>
<dbReference type="PRINTS" id="PR00420">
    <property type="entry name" value="RNGMNOXGNASE"/>
</dbReference>
<name>A0A6J7JDD0_9ZZZZ</name>
<evidence type="ECO:0000256" key="1">
    <source>
        <dbReference type="ARBA" id="ARBA00001974"/>
    </source>
</evidence>
<dbReference type="GO" id="GO:0071949">
    <property type="term" value="F:FAD binding"/>
    <property type="evidence" value="ECO:0007669"/>
    <property type="project" value="InterPro"/>
</dbReference>
<dbReference type="AlphaFoldDB" id="A0A6J7JDD0"/>
<keyword evidence="2" id="KW-0285">Flavoprotein</keyword>
<evidence type="ECO:0000256" key="2">
    <source>
        <dbReference type="ARBA" id="ARBA00022630"/>
    </source>
</evidence>
<gene>
    <name evidence="5" type="ORF">UFOPK3674_01810</name>
</gene>
<evidence type="ECO:0000259" key="4">
    <source>
        <dbReference type="Pfam" id="PF01494"/>
    </source>
</evidence>
<evidence type="ECO:0000313" key="5">
    <source>
        <dbReference type="EMBL" id="CAB4940761.1"/>
    </source>
</evidence>
<dbReference type="Gene3D" id="3.30.9.10">
    <property type="entry name" value="D-Amino Acid Oxidase, subunit A, domain 2"/>
    <property type="match status" value="1"/>
</dbReference>
<accession>A0A6J7JDD0</accession>
<dbReference type="SUPFAM" id="SSF51905">
    <property type="entry name" value="FAD/NAD(P)-binding domain"/>
    <property type="match status" value="1"/>
</dbReference>
<comment type="cofactor">
    <cofactor evidence="1">
        <name>FAD</name>
        <dbReference type="ChEBI" id="CHEBI:57692"/>
    </cofactor>
</comment>